<dbReference type="PROSITE" id="PS50995">
    <property type="entry name" value="HTH_MARR_2"/>
    <property type="match status" value="1"/>
</dbReference>
<dbReference type="EMBL" id="CP034593">
    <property type="protein sequence ID" value="AZQ77545.1"/>
    <property type="molecule type" value="Genomic_DNA"/>
</dbReference>
<dbReference type="InterPro" id="IPR036388">
    <property type="entry name" value="WH-like_DNA-bd_sf"/>
</dbReference>
<proteinExistence type="predicted"/>
<dbReference type="AlphaFoldDB" id="A0A3Q9G2M6"/>
<evidence type="ECO:0000259" key="1">
    <source>
        <dbReference type="PROSITE" id="PS50995"/>
    </source>
</evidence>
<dbReference type="OrthoDB" id="8635520at2"/>
<dbReference type="PANTHER" id="PTHR33164:SF99">
    <property type="entry name" value="MARR FAMILY REGULATORY PROTEIN"/>
    <property type="match status" value="1"/>
</dbReference>
<accession>A0A3Q9G2M6</accession>
<dbReference type="GO" id="GO:0003700">
    <property type="term" value="F:DNA-binding transcription factor activity"/>
    <property type="evidence" value="ECO:0007669"/>
    <property type="project" value="InterPro"/>
</dbReference>
<name>A0A3Q9G2M6_9ACTO</name>
<feature type="domain" description="HTH marR-type" evidence="1">
    <location>
        <begin position="14"/>
        <end position="150"/>
    </location>
</feature>
<evidence type="ECO:0000313" key="3">
    <source>
        <dbReference type="Proteomes" id="UP000280344"/>
    </source>
</evidence>
<dbReference type="Proteomes" id="UP000280344">
    <property type="component" value="Chromosome"/>
</dbReference>
<dbReference type="SUPFAM" id="SSF46785">
    <property type="entry name" value="Winged helix' DNA-binding domain"/>
    <property type="match status" value="1"/>
</dbReference>
<organism evidence="2 3">
    <name type="scientific">Flaviflexus ciconiae</name>
    <dbReference type="NCBI Taxonomy" id="2496867"/>
    <lineage>
        <taxon>Bacteria</taxon>
        <taxon>Bacillati</taxon>
        <taxon>Actinomycetota</taxon>
        <taxon>Actinomycetes</taxon>
        <taxon>Actinomycetales</taxon>
        <taxon>Actinomycetaceae</taxon>
        <taxon>Flaviflexus</taxon>
    </lineage>
</organism>
<dbReference type="PRINTS" id="PR00598">
    <property type="entry name" value="HTHMARR"/>
</dbReference>
<dbReference type="RefSeq" id="WP_126704348.1">
    <property type="nucleotide sequence ID" value="NZ_CP034593.1"/>
</dbReference>
<protein>
    <submittedName>
        <fullName evidence="2">MarR family transcriptional regulator</fullName>
    </submittedName>
</protein>
<dbReference type="SMART" id="SM00347">
    <property type="entry name" value="HTH_MARR"/>
    <property type="match status" value="1"/>
</dbReference>
<dbReference type="KEGG" id="flh:EJ997_09565"/>
<dbReference type="Pfam" id="PF01047">
    <property type="entry name" value="MarR"/>
    <property type="match status" value="1"/>
</dbReference>
<reference evidence="2 3" key="1">
    <citation type="submission" date="2018-12" db="EMBL/GenBank/DDBJ databases">
        <title>Complete genome sequence of Flaviflexus sp. H23T48.</title>
        <authorList>
            <person name="Bae J.-W."/>
            <person name="Lee J.-Y."/>
        </authorList>
    </citation>
    <scope>NUCLEOTIDE SEQUENCE [LARGE SCALE GENOMIC DNA]</scope>
    <source>
        <strain evidence="2 3">H23T48</strain>
    </source>
</reference>
<gene>
    <name evidence="2" type="ORF">EJ997_09565</name>
</gene>
<dbReference type="Gene3D" id="1.10.10.10">
    <property type="entry name" value="Winged helix-like DNA-binding domain superfamily/Winged helix DNA-binding domain"/>
    <property type="match status" value="1"/>
</dbReference>
<dbReference type="GO" id="GO:0006950">
    <property type="term" value="P:response to stress"/>
    <property type="evidence" value="ECO:0007669"/>
    <property type="project" value="TreeGrafter"/>
</dbReference>
<dbReference type="InterPro" id="IPR000835">
    <property type="entry name" value="HTH_MarR-typ"/>
</dbReference>
<dbReference type="PANTHER" id="PTHR33164">
    <property type="entry name" value="TRANSCRIPTIONAL REGULATOR, MARR FAMILY"/>
    <property type="match status" value="1"/>
</dbReference>
<keyword evidence="3" id="KW-1185">Reference proteome</keyword>
<dbReference type="InterPro" id="IPR039422">
    <property type="entry name" value="MarR/SlyA-like"/>
</dbReference>
<sequence>MADSNQAQWLAENEDEAWRSLWALMTWLPVRLDAQLEEDAGLSLAEYHALSQISEAPDRQIRLSELAKNTNMTLSHLSRVISRMEKAGWVERKPDPTDRRATIGSLTEEGWNKVTDSAPAHVATVRSVIFDLLDDEQIAALRETSLIIANAVAPARKPPQND</sequence>
<dbReference type="InterPro" id="IPR036390">
    <property type="entry name" value="WH_DNA-bd_sf"/>
</dbReference>
<evidence type="ECO:0000313" key="2">
    <source>
        <dbReference type="EMBL" id="AZQ77545.1"/>
    </source>
</evidence>